<dbReference type="PANTHER" id="PTHR11067:SF9">
    <property type="entry name" value="INOSINE TRIPHOSPHATE PYROPHOSPHATASE"/>
    <property type="match status" value="1"/>
</dbReference>
<keyword evidence="2" id="KW-0378">Hydrolase</keyword>
<dbReference type="SUPFAM" id="SSF52972">
    <property type="entry name" value="ITPase-like"/>
    <property type="match status" value="1"/>
</dbReference>
<sequence length="240" mass="26936">MQLSAKRLLIFISGNQYKIKDVIATLPNTIKIDVKDLPIKEVQGSVEDVAYEKCLSAVTLTQQEVFVEDTSLCFDHWKILPGPYIKSFISCLASLDLYKLASILPSQKATLVSAVTFGVPPQKGSYIPRIFMFTGIRRGIIVKPRDCENALKSFEPVFRSNNSGLTISEENESGTRLKYSARVDALKSFVKAYEKYKETKNLDSIKEYEINPTLFAKPETPSRILDSNINPKDMLNIGTL</sequence>
<evidence type="ECO:0000256" key="2">
    <source>
        <dbReference type="ARBA" id="ARBA00022801"/>
    </source>
</evidence>
<protein>
    <submittedName>
        <fullName evidence="4">Inosine triphosphate pyrophosphatase (inferred by orthology to a C. elegans protein)</fullName>
    </submittedName>
</protein>
<dbReference type="InterPro" id="IPR029001">
    <property type="entry name" value="ITPase-like_fam"/>
</dbReference>
<dbReference type="STRING" id="75913.A0A0K0F3Z6"/>
<dbReference type="Gene3D" id="3.90.950.10">
    <property type="match status" value="1"/>
</dbReference>
<dbReference type="GO" id="GO:0009143">
    <property type="term" value="P:nucleoside triphosphate catabolic process"/>
    <property type="evidence" value="ECO:0007669"/>
    <property type="project" value="InterPro"/>
</dbReference>
<dbReference type="GO" id="GO:0047429">
    <property type="term" value="F:nucleoside triphosphate diphosphatase activity"/>
    <property type="evidence" value="ECO:0007669"/>
    <property type="project" value="InterPro"/>
</dbReference>
<accession>A0A0K0F3Z6</accession>
<reference evidence="4" key="2">
    <citation type="submission" date="2015-08" db="UniProtKB">
        <authorList>
            <consortium name="WormBaseParasite"/>
        </authorList>
    </citation>
    <scope>IDENTIFICATION</scope>
</reference>
<proteinExistence type="inferred from homology"/>
<dbReference type="WBParaSite" id="SVE_0353100.1">
    <property type="protein sequence ID" value="SVE_0353100.1"/>
    <property type="gene ID" value="SVE_0353100"/>
</dbReference>
<keyword evidence="3" id="KW-1185">Reference proteome</keyword>
<dbReference type="GO" id="GO:0005737">
    <property type="term" value="C:cytoplasm"/>
    <property type="evidence" value="ECO:0007669"/>
    <property type="project" value="TreeGrafter"/>
</dbReference>
<evidence type="ECO:0000313" key="4">
    <source>
        <dbReference type="WBParaSite" id="SVE_0353100.1"/>
    </source>
</evidence>
<dbReference type="Pfam" id="PF01725">
    <property type="entry name" value="Ham1p_like"/>
    <property type="match status" value="1"/>
</dbReference>
<evidence type="ECO:0000313" key="3">
    <source>
        <dbReference type="Proteomes" id="UP000035680"/>
    </source>
</evidence>
<evidence type="ECO:0000256" key="1">
    <source>
        <dbReference type="ARBA" id="ARBA00008023"/>
    </source>
</evidence>
<dbReference type="PANTHER" id="PTHR11067">
    <property type="entry name" value="INOSINE TRIPHOSPHATE PYROPHOSPHATASE/HAM1 PROTEIN"/>
    <property type="match status" value="1"/>
</dbReference>
<dbReference type="Proteomes" id="UP000035680">
    <property type="component" value="Unassembled WGS sequence"/>
</dbReference>
<dbReference type="InterPro" id="IPR002637">
    <property type="entry name" value="RdgB/HAM1"/>
</dbReference>
<reference evidence="3" key="1">
    <citation type="submission" date="2014-07" db="EMBL/GenBank/DDBJ databases">
        <authorList>
            <person name="Martin A.A"/>
            <person name="De Silva N."/>
        </authorList>
    </citation>
    <scope>NUCLEOTIDE SEQUENCE</scope>
</reference>
<dbReference type="AlphaFoldDB" id="A0A0K0F3Z6"/>
<organism evidence="3 4">
    <name type="scientific">Strongyloides venezuelensis</name>
    <name type="common">Threadworm</name>
    <dbReference type="NCBI Taxonomy" id="75913"/>
    <lineage>
        <taxon>Eukaryota</taxon>
        <taxon>Metazoa</taxon>
        <taxon>Ecdysozoa</taxon>
        <taxon>Nematoda</taxon>
        <taxon>Chromadorea</taxon>
        <taxon>Rhabditida</taxon>
        <taxon>Tylenchina</taxon>
        <taxon>Panagrolaimomorpha</taxon>
        <taxon>Strongyloidoidea</taxon>
        <taxon>Strongyloididae</taxon>
        <taxon>Strongyloides</taxon>
    </lineage>
</organism>
<comment type="similarity">
    <text evidence="1">Belongs to the HAM1 NTPase family.</text>
</comment>
<name>A0A0K0F3Z6_STRVS</name>